<sequence length="170" mass="17979">MTTRTAIGRTEVAGMSTLRTAVLFAATLTTGLSAGLFYSYACSVMPGLARLDDRGFVEAMQRINVAILNGWFMLSFLGSLVLILAAGALHLRGADRGVLLWIGVAAVCYIAVLAITAVVNVPLNDRLAAATSPEAARAAFETTWVRWNTVRALTSTAALASLAWALHRAP</sequence>
<name>A0ABP9DQ03_9ACTN</name>
<evidence type="ECO:0000256" key="1">
    <source>
        <dbReference type="SAM" id="Phobius"/>
    </source>
</evidence>
<feature type="transmembrane region" description="Helical" evidence="1">
    <location>
        <begin position="21"/>
        <end position="41"/>
    </location>
</feature>
<dbReference type="Pfam" id="PF08592">
    <property type="entry name" value="Anthrone_oxy"/>
    <property type="match status" value="1"/>
</dbReference>
<keyword evidence="3" id="KW-1185">Reference proteome</keyword>
<keyword evidence="1" id="KW-1133">Transmembrane helix</keyword>
<keyword evidence="1" id="KW-0472">Membrane</keyword>
<proteinExistence type="predicted"/>
<feature type="transmembrane region" description="Helical" evidence="1">
    <location>
        <begin position="98"/>
        <end position="119"/>
    </location>
</feature>
<evidence type="ECO:0000313" key="3">
    <source>
        <dbReference type="Proteomes" id="UP001501752"/>
    </source>
</evidence>
<protein>
    <submittedName>
        <fullName evidence="2">DUF1772 domain-containing protein</fullName>
    </submittedName>
</protein>
<keyword evidence="1" id="KW-0812">Transmembrane</keyword>
<dbReference type="Proteomes" id="UP001501752">
    <property type="component" value="Unassembled WGS sequence"/>
</dbReference>
<evidence type="ECO:0000313" key="2">
    <source>
        <dbReference type="EMBL" id="GAA4846858.1"/>
    </source>
</evidence>
<accession>A0ABP9DQ03</accession>
<organism evidence="2 3">
    <name type="scientific">Kitasatospora terrestris</name>
    <dbReference type="NCBI Taxonomy" id="258051"/>
    <lineage>
        <taxon>Bacteria</taxon>
        <taxon>Bacillati</taxon>
        <taxon>Actinomycetota</taxon>
        <taxon>Actinomycetes</taxon>
        <taxon>Kitasatosporales</taxon>
        <taxon>Streptomycetaceae</taxon>
        <taxon>Kitasatospora</taxon>
    </lineage>
</organism>
<dbReference type="EMBL" id="BAABIS010000001">
    <property type="protein sequence ID" value="GAA4846858.1"/>
    <property type="molecule type" value="Genomic_DNA"/>
</dbReference>
<dbReference type="RefSeq" id="WP_345696841.1">
    <property type="nucleotide sequence ID" value="NZ_BAABIS010000001.1"/>
</dbReference>
<gene>
    <name evidence="2" type="ORF">GCM10023235_24520</name>
</gene>
<feature type="transmembrane region" description="Helical" evidence="1">
    <location>
        <begin position="70"/>
        <end position="91"/>
    </location>
</feature>
<reference evidence="3" key="1">
    <citation type="journal article" date="2019" name="Int. J. Syst. Evol. Microbiol.">
        <title>The Global Catalogue of Microorganisms (GCM) 10K type strain sequencing project: providing services to taxonomists for standard genome sequencing and annotation.</title>
        <authorList>
            <consortium name="The Broad Institute Genomics Platform"/>
            <consortium name="The Broad Institute Genome Sequencing Center for Infectious Disease"/>
            <person name="Wu L."/>
            <person name="Ma J."/>
        </authorList>
    </citation>
    <scope>NUCLEOTIDE SEQUENCE [LARGE SCALE GENOMIC DNA]</scope>
    <source>
        <strain evidence="3">JCM 13006</strain>
    </source>
</reference>
<comment type="caution">
    <text evidence="2">The sequence shown here is derived from an EMBL/GenBank/DDBJ whole genome shotgun (WGS) entry which is preliminary data.</text>
</comment>
<dbReference type="InterPro" id="IPR013901">
    <property type="entry name" value="Anthrone_oxy"/>
</dbReference>